<comment type="caution">
    <text evidence="10">The sequence shown here is derived from an EMBL/GenBank/DDBJ whole genome shotgun (WGS) entry which is preliminary data.</text>
</comment>
<evidence type="ECO:0000256" key="7">
    <source>
        <dbReference type="HAMAP-Rule" id="MF_01894"/>
    </source>
</evidence>
<comment type="subunit">
    <text evidence="7">Homodimer.</text>
</comment>
<keyword evidence="4 7" id="KW-0067">ATP-binding</keyword>
<dbReference type="InterPro" id="IPR011890">
    <property type="entry name" value="SMC_prok"/>
</dbReference>
<feature type="coiled-coil region" evidence="7">
    <location>
        <begin position="1295"/>
        <end position="1336"/>
    </location>
</feature>
<comment type="subcellular location">
    <subcellularLocation>
        <location evidence="1 7">Cytoplasm</location>
    </subcellularLocation>
</comment>
<dbReference type="GO" id="GO:0016887">
    <property type="term" value="F:ATP hydrolysis activity"/>
    <property type="evidence" value="ECO:0007669"/>
    <property type="project" value="InterPro"/>
</dbReference>
<protein>
    <recommendedName>
        <fullName evidence="7">Chromosome partition protein Smc</fullName>
    </recommendedName>
</protein>
<evidence type="ECO:0000256" key="3">
    <source>
        <dbReference type="ARBA" id="ARBA00022741"/>
    </source>
</evidence>
<dbReference type="PANTHER" id="PTHR43977">
    <property type="entry name" value="STRUCTURAL MAINTENANCE OF CHROMOSOMES PROTEIN 3"/>
    <property type="match status" value="1"/>
</dbReference>
<dbReference type="FunFam" id="3.40.50.300:FF:000901">
    <property type="entry name" value="Chromosome partition protein Smc"/>
    <property type="match status" value="1"/>
</dbReference>
<dbReference type="InterPro" id="IPR003395">
    <property type="entry name" value="RecF/RecN/SMC_N"/>
</dbReference>
<dbReference type="RefSeq" id="WP_031240809.1">
    <property type="nucleotide sequence ID" value="NZ_CBLX010000003.1"/>
</dbReference>
<dbReference type="InterPro" id="IPR024704">
    <property type="entry name" value="SMC"/>
</dbReference>
<dbReference type="GO" id="GO:0005737">
    <property type="term" value="C:cytoplasm"/>
    <property type="evidence" value="ECO:0007669"/>
    <property type="project" value="UniProtKB-SubCell"/>
</dbReference>
<dbReference type="GO" id="GO:0003677">
    <property type="term" value="F:DNA binding"/>
    <property type="evidence" value="ECO:0007669"/>
    <property type="project" value="UniProtKB-UniRule"/>
</dbReference>
<dbReference type="EMBL" id="CBLX010000003">
    <property type="protein sequence ID" value="CDG38139.1"/>
    <property type="molecule type" value="Genomic_DNA"/>
</dbReference>
<proteinExistence type="inferred from homology"/>
<feature type="compositionally biased region" description="Basic and acidic residues" evidence="8">
    <location>
        <begin position="1173"/>
        <end position="1183"/>
    </location>
</feature>
<dbReference type="PIRSF" id="PIRSF005719">
    <property type="entry name" value="SMC"/>
    <property type="match status" value="1"/>
</dbReference>
<feature type="coiled-coil region" evidence="7">
    <location>
        <begin position="852"/>
        <end position="879"/>
    </location>
</feature>
<dbReference type="SUPFAM" id="SSF52540">
    <property type="entry name" value="P-loop containing nucleoside triphosphate hydrolases"/>
    <property type="match status" value="1"/>
</dbReference>
<dbReference type="GO" id="GO:0005524">
    <property type="term" value="F:ATP binding"/>
    <property type="evidence" value="ECO:0007669"/>
    <property type="project" value="UniProtKB-UniRule"/>
</dbReference>
<keyword evidence="2 7" id="KW-0963">Cytoplasm</keyword>
<evidence type="ECO:0000256" key="4">
    <source>
        <dbReference type="ARBA" id="ARBA00022840"/>
    </source>
</evidence>
<feature type="binding site" evidence="7">
    <location>
        <begin position="34"/>
        <end position="41"/>
    </location>
    <ligand>
        <name>ATP</name>
        <dbReference type="ChEBI" id="CHEBI:30616"/>
    </ligand>
</feature>
<dbReference type="GO" id="GO:0006260">
    <property type="term" value="P:DNA replication"/>
    <property type="evidence" value="ECO:0007669"/>
    <property type="project" value="UniProtKB-UniRule"/>
</dbReference>
<name>A0A060QAL0_9PROT</name>
<dbReference type="eggNOG" id="COG1196">
    <property type="taxonomic scope" value="Bacteria"/>
</dbReference>
<dbReference type="Proteomes" id="UP000027583">
    <property type="component" value="Unassembled WGS sequence"/>
</dbReference>
<dbReference type="Gene3D" id="3.40.50.300">
    <property type="entry name" value="P-loop containing nucleotide triphosphate hydrolases"/>
    <property type="match status" value="2"/>
</dbReference>
<dbReference type="GO" id="GO:0007059">
    <property type="term" value="P:chromosome segregation"/>
    <property type="evidence" value="ECO:0007669"/>
    <property type="project" value="UniProtKB-UniRule"/>
</dbReference>
<dbReference type="GO" id="GO:0007062">
    <property type="term" value="P:sister chromatid cohesion"/>
    <property type="evidence" value="ECO:0007669"/>
    <property type="project" value="InterPro"/>
</dbReference>
<dbReference type="HAMAP" id="MF_01894">
    <property type="entry name" value="Smc_prok"/>
    <property type="match status" value="1"/>
</dbReference>
<feature type="coiled-coil region" evidence="7">
    <location>
        <begin position="414"/>
        <end position="614"/>
    </location>
</feature>
<evidence type="ECO:0000256" key="1">
    <source>
        <dbReference type="ARBA" id="ARBA00004496"/>
    </source>
</evidence>
<evidence type="ECO:0000256" key="6">
    <source>
        <dbReference type="ARBA" id="ARBA00023125"/>
    </source>
</evidence>
<dbReference type="CDD" id="cd03278">
    <property type="entry name" value="ABC_SMC_barmotin"/>
    <property type="match status" value="1"/>
</dbReference>
<evidence type="ECO:0000256" key="2">
    <source>
        <dbReference type="ARBA" id="ARBA00022490"/>
    </source>
</evidence>
<feature type="coiled-coil region" evidence="7">
    <location>
        <begin position="309"/>
        <end position="388"/>
    </location>
</feature>
<organism evidence="10 11">
    <name type="scientific">Asaia bogorensis</name>
    <dbReference type="NCBI Taxonomy" id="91915"/>
    <lineage>
        <taxon>Bacteria</taxon>
        <taxon>Pseudomonadati</taxon>
        <taxon>Pseudomonadota</taxon>
        <taxon>Alphaproteobacteria</taxon>
        <taxon>Acetobacterales</taxon>
        <taxon>Acetobacteraceae</taxon>
        <taxon>Asaia</taxon>
    </lineage>
</organism>
<evidence type="ECO:0000259" key="9">
    <source>
        <dbReference type="Pfam" id="PF02463"/>
    </source>
</evidence>
<comment type="similarity">
    <text evidence="7">Belongs to the SMC family.</text>
</comment>
<evidence type="ECO:0000256" key="5">
    <source>
        <dbReference type="ARBA" id="ARBA00023054"/>
    </source>
</evidence>
<feature type="compositionally biased region" description="Basic and acidic residues" evidence="8">
    <location>
        <begin position="255"/>
        <end position="268"/>
    </location>
</feature>
<dbReference type="GO" id="GO:0030261">
    <property type="term" value="P:chromosome condensation"/>
    <property type="evidence" value="ECO:0007669"/>
    <property type="project" value="InterPro"/>
</dbReference>
<feature type="domain" description="RecF/RecN/SMC N-terminal" evidence="9">
    <location>
        <begin position="5"/>
        <end position="1481"/>
    </location>
</feature>
<evidence type="ECO:0000313" key="11">
    <source>
        <dbReference type="Proteomes" id="UP000027583"/>
    </source>
</evidence>
<keyword evidence="6 7" id="KW-0238">DNA-binding</keyword>
<comment type="domain">
    <text evidence="7">Contains large globular domains required for ATP hydrolysis at each terminus and a third globular domain forming a flexible hinge near the middle of the molecule. These domains are separated by coiled-coil structures.</text>
</comment>
<feature type="coiled-coil region" evidence="7">
    <location>
        <begin position="642"/>
        <end position="669"/>
    </location>
</feature>
<reference evidence="10 11" key="1">
    <citation type="journal article" date="2014" name="Genome Biol. Evol.">
        <title>Acetic acid bacteria genomes reveal functional traits for adaptation to life in insect guts.</title>
        <authorList>
            <person name="Chouaia B."/>
            <person name="Gaiarsa S."/>
            <person name="Crotti E."/>
            <person name="Comandatore F."/>
            <person name="Degli Esposti M."/>
            <person name="Ricci I."/>
            <person name="Alma A."/>
            <person name="Favia G."/>
            <person name="Bandi C."/>
            <person name="Daffonchio D."/>
        </authorList>
    </citation>
    <scope>NUCLEOTIDE SEQUENCE [LARGE SCALE GENOMIC DNA]</scope>
    <source>
        <strain evidence="10 11">SF2.1</strain>
    </source>
</reference>
<feature type="coiled-coil region" evidence="7">
    <location>
        <begin position="179"/>
        <end position="213"/>
    </location>
</feature>
<feature type="region of interest" description="Disordered" evidence="8">
    <location>
        <begin position="255"/>
        <end position="279"/>
    </location>
</feature>
<sequence>MSAKITRLRIAGFKSFADPATIDILPGLTGIVGPNGCGKSNVVEALRWAMGESSARALRGGELDDLIFAGTSARSARSLAEVTLWLDEAQGLAPPPFSDTDGLEITRRAERGSGSEFRLNGRALRARDITTMFADLSSGARSSSIVSQNRVSALISAKPEERRSLLEEAAGITGLHARRHDAEIKLRQAEGNMERSEDLRQQIETRLATLDAQSVQARAYRSLSEAIRTDELTLSWLIHRRAALLVERTREQLEAAEKSRDDSARAADEAGQQGAAGRERLLALRDHTDALRTTRDRLRVISESTREAVAQAQARHEQTTQRHEQMEADHQLALKRLEELTQREALLNEEEQRLAVTLGELPDTLATLREAAQESAELLSRLEQTRLALADKLTTRRMTAQALTLEHEAAAKAVEALTGESATLAKTIAELRDELPDETALEQLARRLDQQRQERTALDQQIQQQAQLRQEQLVNTSKAEQDLARIERETRENREMLARLTSRANNLAQQIATHQNELEALEAARLDDAALNALDAKADTLMTARDVAKARAEESRSALAQIEQQLSAQQSEARSIARQRELLEKDRDQARQSLERLNQSLETLIARREALGRDMPDDAAISDATGAREAAQRTLSSLIVDIETISQARRDTQQARDEAENALRLASADHLALVARRDALQANTPDDALPDPALAQMEIPAGLERAVAAALGQTLEASLDTLQSRAWQLLPPLTPEQFGAGCTSLSALIKAPEALQRCLDHVGLIDSKQDPEALQTRLLPGQCLVTSEGALWRWDGYQEAPNLPSTALSRVEHLAALRDLDTRIAAAEAAIPALRATLGSFNDQDADHAAKLTALRETVQREEKNLSALKQAETDLLDRRDRLAGQIAQIDQNSTETTIQRDETRDRLNNAVAGLEALGDEAKLHEALRVLNGDVSRQRSVTEAAITAASQIETDYTTAQQDATRQRLQNDSCIAKLATIGAVLKQARADHDDVAGQRQALSQNDHDAALAAARTVLEQCKSALVTGDRERAALKTRLEALGRDIGHSSRELQTRRDLKLSLNSRLAALTPRQNTVRDQLARATQAQEALAPIPDLAPFEAELSAALAAEADQRECDLAARTQVQEAQSRLDQATQETHAIALRLGETRAQGETLRDDCSRLEERLTLSHEEISRSAAERAAQDEALQTHHSALQNAEQEHEQATIALTELDKALQDLAHSQREEEQRGAQARENAIRLQERLAQALSQHEKLAETPLVEPESPLDIPLTEASETTLKRRLARAQKDREALGPVNLLAEQEYTQAKEQSDHLTREHEELTSAIQRLRGSINALKKEGRERLQAVFVEVDRHFQSLFSRMFNGGKAHLGLVGSDDPLEAGLEIFAQPPGKKLSTLSLLSGGEQALTALSLIFATFRCQPSPLCILDEVDAPLDDANVERLCGLLKDMAEEAQTRFLIVTHHQLTMAHMDRLFGVTMQERGVSQVLSVDLSLAAAFAESGTVAVAS</sequence>
<keyword evidence="5 7" id="KW-0175">Coiled coil</keyword>
<dbReference type="InterPro" id="IPR027417">
    <property type="entry name" value="P-loop_NTPase"/>
</dbReference>
<dbReference type="Pfam" id="PF02463">
    <property type="entry name" value="SMC_N"/>
    <property type="match status" value="1"/>
</dbReference>
<keyword evidence="3 7" id="KW-0547">Nucleotide-binding</keyword>
<accession>A0A060QAL0</accession>
<reference evidence="10 11" key="2">
    <citation type="journal article" date="2014" name="PLoS ONE">
        <title>Evolution of mitochondria reconstructed from the energy metabolism of living bacteria.</title>
        <authorList>
            <person name="Degli Esposti M."/>
            <person name="Chouaia B."/>
            <person name="Comandatore F."/>
            <person name="Crotti E."/>
            <person name="Sassera D."/>
            <person name="Lievens P.M."/>
            <person name="Daffonchio D."/>
            <person name="Bandi C."/>
        </authorList>
    </citation>
    <scope>NUCLEOTIDE SEQUENCE [LARGE SCALE GENOMIC DNA]</scope>
    <source>
        <strain evidence="10 11">SF2.1</strain>
    </source>
</reference>
<feature type="region of interest" description="Disordered" evidence="8">
    <location>
        <begin position="1173"/>
        <end position="1202"/>
    </location>
</feature>
<evidence type="ECO:0000256" key="8">
    <source>
        <dbReference type="SAM" id="MobiDB-lite"/>
    </source>
</evidence>
<gene>
    <name evidence="7" type="primary">smc</name>
    <name evidence="10" type="ORF">ASAP_0094</name>
</gene>
<comment type="function">
    <text evidence="7">Required for chromosome condensation and partitioning.</text>
</comment>
<evidence type="ECO:0000313" key="10">
    <source>
        <dbReference type="EMBL" id="CDG38139.1"/>
    </source>
</evidence>